<reference evidence="2 3" key="1">
    <citation type="submission" date="2015-07" db="EMBL/GenBank/DDBJ databases">
        <title>High-quality genome of monoxenous trypanosomatid Leptomonas pyrrhocoris.</title>
        <authorList>
            <person name="Flegontov P."/>
            <person name="Butenko A."/>
            <person name="Firsov S."/>
            <person name="Vlcek C."/>
            <person name="Logacheva M.D."/>
            <person name="Field M."/>
            <person name="Filatov D."/>
            <person name="Flegontova O."/>
            <person name="Gerasimov E."/>
            <person name="Jackson A.P."/>
            <person name="Kelly S."/>
            <person name="Opperdoes F."/>
            <person name="O'Reilly A."/>
            <person name="Votypka J."/>
            <person name="Yurchenko V."/>
            <person name="Lukes J."/>
        </authorList>
    </citation>
    <scope>NUCLEOTIDE SEQUENCE [LARGE SCALE GENOMIC DNA]</scope>
    <source>
        <strain evidence="2">H10</strain>
    </source>
</reference>
<dbReference type="RefSeq" id="XP_015658289.1">
    <property type="nucleotide sequence ID" value="XM_015802773.1"/>
</dbReference>
<feature type="region of interest" description="Disordered" evidence="1">
    <location>
        <begin position="356"/>
        <end position="485"/>
    </location>
</feature>
<comment type="caution">
    <text evidence="2">The sequence shown here is derived from an EMBL/GenBank/DDBJ whole genome shotgun (WGS) entry which is preliminary data.</text>
</comment>
<feature type="compositionally biased region" description="Polar residues" evidence="1">
    <location>
        <begin position="443"/>
        <end position="455"/>
    </location>
</feature>
<proteinExistence type="predicted"/>
<dbReference type="GeneID" id="26905223"/>
<keyword evidence="3" id="KW-1185">Reference proteome</keyword>
<feature type="compositionally biased region" description="Polar residues" evidence="1">
    <location>
        <begin position="398"/>
        <end position="423"/>
    </location>
</feature>
<dbReference type="VEuPathDB" id="TriTrypDB:LpyrH10_09_0320"/>
<dbReference type="OMA" id="LFNVRRC"/>
<feature type="compositionally biased region" description="Low complexity" evidence="1">
    <location>
        <begin position="357"/>
        <end position="369"/>
    </location>
</feature>
<protein>
    <submittedName>
        <fullName evidence="2">Uncharacterized protein</fullName>
    </submittedName>
</protein>
<sequence>MAERGRTAMAVEVQTTSLWQRRENCPRGAEQRRAVRDYLYRMNILSSMDFAIEKEESEGAVDVSAAFADAVMNGTALCQLVSTLLLEGDEPLRRDAVPCRCPRTLGEVRVNYAQALSALRGAPPAAQGHMPSSTWSILPEDVFFKSTPTALLELLVHLISTYLPSPEELPAWKRPMCWQPSADRAAFSLLSPLKLSAAEAECCAFLHTCGVFPDAALYRLPGPECLLPSPLAAPFMADWKTYVARIDAPPCLLLPSVWPFLCNGVLLVLLARRSGAEAAACAVEPASRGTFFDNPRTVSCCMANISAAFRIFRAVSVHQSSLQFFTAESAAAVLRGDRLHIVTLLLQLRAELEGTPRRTPSSLLLPPSRSARRKKSPAAARDDEPPHQAALAGASAATPSFQQTPTAAHSRSSFAASPPTSLTLRRLEPATVAKNVARRHSTASDSGSAAPSRSPSVHFDPGLGLDNKSNSAPSSKQQETRRALRSEDNAVSQWLRCLVGPGFRYTAIDQSFSFDARHFALSQPCPIFSDGVLLAHVIGLLERRRCDYLDCVQPATKKAAKLFNVRRCLAFLRSSAGVVWELSLLDEALVNGSAEGVLSLLRALRGHYGLARNSNLLCSEEMVMATASAA</sequence>
<dbReference type="EMBL" id="LGTL01000009">
    <property type="protein sequence ID" value="KPA79850.1"/>
    <property type="molecule type" value="Genomic_DNA"/>
</dbReference>
<accession>A0A0M9G0E7</accession>
<dbReference type="AlphaFoldDB" id="A0A0M9G0E7"/>
<evidence type="ECO:0000313" key="2">
    <source>
        <dbReference type="EMBL" id="KPA79850.1"/>
    </source>
</evidence>
<feature type="compositionally biased region" description="Polar residues" evidence="1">
    <location>
        <begin position="467"/>
        <end position="477"/>
    </location>
</feature>
<evidence type="ECO:0000256" key="1">
    <source>
        <dbReference type="SAM" id="MobiDB-lite"/>
    </source>
</evidence>
<name>A0A0M9G0E7_LEPPY</name>
<organism evidence="2 3">
    <name type="scientific">Leptomonas pyrrhocoris</name>
    <name type="common">Firebug parasite</name>
    <dbReference type="NCBI Taxonomy" id="157538"/>
    <lineage>
        <taxon>Eukaryota</taxon>
        <taxon>Discoba</taxon>
        <taxon>Euglenozoa</taxon>
        <taxon>Kinetoplastea</taxon>
        <taxon>Metakinetoplastina</taxon>
        <taxon>Trypanosomatida</taxon>
        <taxon>Trypanosomatidae</taxon>
        <taxon>Leishmaniinae</taxon>
        <taxon>Leptomonas</taxon>
    </lineage>
</organism>
<dbReference type="OrthoDB" id="272795at2759"/>
<dbReference type="Proteomes" id="UP000037923">
    <property type="component" value="Unassembled WGS sequence"/>
</dbReference>
<evidence type="ECO:0000313" key="3">
    <source>
        <dbReference type="Proteomes" id="UP000037923"/>
    </source>
</evidence>
<gene>
    <name evidence="2" type="ORF">ABB37_04932</name>
</gene>